<dbReference type="InterPro" id="IPR011012">
    <property type="entry name" value="Longin-like_dom_sf"/>
</dbReference>
<dbReference type="AlphaFoldDB" id="A0AAD7LK53"/>
<dbReference type="EMBL" id="JARAOO010000008">
    <property type="protein sequence ID" value="KAJ7959357.1"/>
    <property type="molecule type" value="Genomic_DNA"/>
</dbReference>
<dbReference type="Gene3D" id="3.30.450.50">
    <property type="entry name" value="Longin domain"/>
    <property type="match status" value="1"/>
</dbReference>
<keyword evidence="1" id="KW-0812">Transmembrane</keyword>
<sequence>MISNPELILYACTAKGTTILAEYTSKESNIEELALECLKKTPNHHSVFSHTVKQRTYLFLIDDPFVYFSIFDEKLEKLDGLWFLERIKYAIQEIRESGSMMGFDNFSSLCFQPKFDMIFREILALDLNLKNSSANETKDSRNPSLDLVKGKRVATGPLLGNQSKGLKKKKRVVMEANGVDGRDVAVENKVDMTYDVNGISRDFSLSVPKSLAVERQKAKQIWKKHVWVVLLLDIFVCSVLFAIWLWVCRGLKCIEY</sequence>
<gene>
    <name evidence="2" type="ORF">O6P43_019945</name>
</gene>
<evidence type="ECO:0000313" key="2">
    <source>
        <dbReference type="EMBL" id="KAJ7959357.1"/>
    </source>
</evidence>
<feature type="transmembrane region" description="Helical" evidence="1">
    <location>
        <begin position="225"/>
        <end position="247"/>
    </location>
</feature>
<evidence type="ECO:0000313" key="3">
    <source>
        <dbReference type="Proteomes" id="UP001163823"/>
    </source>
</evidence>
<dbReference type="Proteomes" id="UP001163823">
    <property type="component" value="Chromosome 8"/>
</dbReference>
<organism evidence="2 3">
    <name type="scientific">Quillaja saponaria</name>
    <name type="common">Soap bark tree</name>
    <dbReference type="NCBI Taxonomy" id="32244"/>
    <lineage>
        <taxon>Eukaryota</taxon>
        <taxon>Viridiplantae</taxon>
        <taxon>Streptophyta</taxon>
        <taxon>Embryophyta</taxon>
        <taxon>Tracheophyta</taxon>
        <taxon>Spermatophyta</taxon>
        <taxon>Magnoliopsida</taxon>
        <taxon>eudicotyledons</taxon>
        <taxon>Gunneridae</taxon>
        <taxon>Pentapetalae</taxon>
        <taxon>rosids</taxon>
        <taxon>fabids</taxon>
        <taxon>Fabales</taxon>
        <taxon>Quillajaceae</taxon>
        <taxon>Quillaja</taxon>
    </lineage>
</organism>
<dbReference type="SUPFAM" id="SSF64356">
    <property type="entry name" value="SNARE-like"/>
    <property type="match status" value="1"/>
</dbReference>
<name>A0AAD7LK53_QUISA</name>
<keyword evidence="3" id="KW-1185">Reference proteome</keyword>
<dbReference type="PANTHER" id="PTHR47461:SF3">
    <property type="entry name" value="PHYTOLONGIN PHYL2.2"/>
    <property type="match status" value="1"/>
</dbReference>
<reference evidence="2" key="1">
    <citation type="journal article" date="2023" name="Science">
        <title>Elucidation of the pathway for biosynthesis of saponin adjuvants from the soapbark tree.</title>
        <authorList>
            <person name="Reed J."/>
            <person name="Orme A."/>
            <person name="El-Demerdash A."/>
            <person name="Owen C."/>
            <person name="Martin L.B.B."/>
            <person name="Misra R.C."/>
            <person name="Kikuchi S."/>
            <person name="Rejzek M."/>
            <person name="Martin A.C."/>
            <person name="Harkess A."/>
            <person name="Leebens-Mack J."/>
            <person name="Louveau T."/>
            <person name="Stephenson M.J."/>
            <person name="Osbourn A."/>
        </authorList>
    </citation>
    <scope>NUCLEOTIDE SEQUENCE</scope>
    <source>
        <strain evidence="2">S10</strain>
    </source>
</reference>
<evidence type="ECO:0000256" key="1">
    <source>
        <dbReference type="SAM" id="Phobius"/>
    </source>
</evidence>
<protein>
    <submittedName>
        <fullName evidence="2">Phytolongin Phyl2.1-like</fullName>
    </submittedName>
</protein>
<accession>A0AAD7LK53</accession>
<proteinExistence type="predicted"/>
<dbReference type="PANTHER" id="PTHR47461">
    <property type="entry name" value="PHYTOLONGIN PHYL1.2"/>
    <property type="match status" value="1"/>
</dbReference>
<dbReference type="InterPro" id="IPR044783">
    <property type="entry name" value="PHYL"/>
</dbReference>
<keyword evidence="1" id="KW-0472">Membrane</keyword>
<keyword evidence="1" id="KW-1133">Transmembrane helix</keyword>
<dbReference type="GO" id="GO:0016020">
    <property type="term" value="C:membrane"/>
    <property type="evidence" value="ECO:0007669"/>
    <property type="project" value="InterPro"/>
</dbReference>
<dbReference type="KEGG" id="qsa:O6P43_019945"/>
<comment type="caution">
    <text evidence="2">The sequence shown here is derived from an EMBL/GenBank/DDBJ whole genome shotgun (WGS) entry which is preliminary data.</text>
</comment>